<accession>A0ABV0P146</accession>
<feature type="region of interest" description="Disordered" evidence="1">
    <location>
        <begin position="247"/>
        <end position="283"/>
    </location>
</feature>
<protein>
    <submittedName>
        <fullName evidence="3">Ubiquitin carboxyl-terminal hydrolase FAF-X</fullName>
    </submittedName>
</protein>
<evidence type="ECO:0000259" key="2">
    <source>
        <dbReference type="Pfam" id="PF12030"/>
    </source>
</evidence>
<sequence length="376" mass="41973">MLVALDEGPGPPIKYQYAELGKLYTVVSQLVRCCDVSSRMQSSINGNPPLPNPYGDTNLTAPVMPVQQLVAEILFVRTSYVKKIIEDCSNSEETVKLLRFCCWENPHLHFFVSMVRIHNVLKGIPDDRDGLFDTIQRSKNHYQKRAYQCIKCMVALFSNCSVAYQILQSNETSNGYFLERSHSARMTLAKACELCPEEEPDEQEAPDDQDSSPPEDTSLYPHSPGTTQFQQVLPPPQLQARPRLRHLAPVPLPARAREHKRTGTALRRLPQPQALPQHPPRLRSNLPPPLLLCLEPPSSCSPSSHPSVNRLLVRPLCLSLAGPKAGQSQASYRPLSRPPVSLSEALFPDLELRDRGAAGDYRGEGVDKSSEKRNNN</sequence>
<comment type="caution">
    <text evidence="3">The sequence shown here is derived from an EMBL/GenBank/DDBJ whole genome shotgun (WGS) entry which is preliminary data.</text>
</comment>
<dbReference type="GO" id="GO:0016787">
    <property type="term" value="F:hydrolase activity"/>
    <property type="evidence" value="ECO:0007669"/>
    <property type="project" value="UniProtKB-KW"/>
</dbReference>
<feature type="compositionally biased region" description="Acidic residues" evidence="1">
    <location>
        <begin position="196"/>
        <end position="210"/>
    </location>
</feature>
<keyword evidence="3" id="KW-0378">Hydrolase</keyword>
<reference evidence="3 4" key="1">
    <citation type="submission" date="2021-06" db="EMBL/GenBank/DDBJ databases">
        <authorList>
            <person name="Palmer J.M."/>
        </authorList>
    </citation>
    <scope>NUCLEOTIDE SEQUENCE [LARGE SCALE GENOMIC DNA]</scope>
    <source>
        <strain evidence="3 4">GA_2019</strain>
        <tissue evidence="3">Muscle</tissue>
    </source>
</reference>
<dbReference type="EMBL" id="JAHRIO010060102">
    <property type="protein sequence ID" value="MEQ2177425.1"/>
    <property type="molecule type" value="Genomic_DNA"/>
</dbReference>
<keyword evidence="4" id="KW-1185">Reference proteome</keyword>
<evidence type="ECO:0000313" key="4">
    <source>
        <dbReference type="Proteomes" id="UP001476798"/>
    </source>
</evidence>
<evidence type="ECO:0000313" key="3">
    <source>
        <dbReference type="EMBL" id="MEQ2177425.1"/>
    </source>
</evidence>
<feature type="region of interest" description="Disordered" evidence="1">
    <location>
        <begin position="196"/>
        <end position="231"/>
    </location>
</feature>
<feature type="region of interest" description="Disordered" evidence="1">
    <location>
        <begin position="351"/>
        <end position="376"/>
    </location>
</feature>
<dbReference type="InterPro" id="IPR021905">
    <property type="entry name" value="DUF3517"/>
</dbReference>
<name>A0ABV0P146_9TELE</name>
<dbReference type="Proteomes" id="UP001476798">
    <property type="component" value="Unassembled WGS sequence"/>
</dbReference>
<feature type="domain" description="DUF3517" evidence="2">
    <location>
        <begin position="116"/>
        <end position="169"/>
    </location>
</feature>
<evidence type="ECO:0000256" key="1">
    <source>
        <dbReference type="SAM" id="MobiDB-lite"/>
    </source>
</evidence>
<organism evidence="3 4">
    <name type="scientific">Goodea atripinnis</name>
    <dbReference type="NCBI Taxonomy" id="208336"/>
    <lineage>
        <taxon>Eukaryota</taxon>
        <taxon>Metazoa</taxon>
        <taxon>Chordata</taxon>
        <taxon>Craniata</taxon>
        <taxon>Vertebrata</taxon>
        <taxon>Euteleostomi</taxon>
        <taxon>Actinopterygii</taxon>
        <taxon>Neopterygii</taxon>
        <taxon>Teleostei</taxon>
        <taxon>Neoteleostei</taxon>
        <taxon>Acanthomorphata</taxon>
        <taxon>Ovalentaria</taxon>
        <taxon>Atherinomorphae</taxon>
        <taxon>Cyprinodontiformes</taxon>
        <taxon>Goodeidae</taxon>
        <taxon>Goodea</taxon>
    </lineage>
</organism>
<proteinExistence type="predicted"/>
<gene>
    <name evidence="3" type="primary">USP9X_2</name>
    <name evidence="3" type="ORF">GOODEAATRI_003421</name>
</gene>
<dbReference type="Pfam" id="PF12030">
    <property type="entry name" value="DUF3517"/>
    <property type="match status" value="2"/>
</dbReference>
<feature type="compositionally biased region" description="Low complexity" evidence="1">
    <location>
        <begin position="265"/>
        <end position="276"/>
    </location>
</feature>
<feature type="domain" description="DUF3517" evidence="2">
    <location>
        <begin position="1"/>
        <end position="109"/>
    </location>
</feature>